<dbReference type="Proteomes" id="UP001230908">
    <property type="component" value="Unassembled WGS sequence"/>
</dbReference>
<evidence type="ECO:0000256" key="1">
    <source>
        <dbReference type="SAM" id="Phobius"/>
    </source>
</evidence>
<reference evidence="3 4" key="1">
    <citation type="submission" date="2023-08" db="EMBL/GenBank/DDBJ databases">
        <title>Phytohabitans sansha sp. nov., isolated from marine sediment.</title>
        <authorList>
            <person name="Zhao Y."/>
            <person name="Yi K."/>
        </authorList>
    </citation>
    <scope>NUCLEOTIDE SEQUENCE [LARGE SCALE GENOMIC DNA]</scope>
    <source>
        <strain evidence="3 4">ZYX-F-186</strain>
    </source>
</reference>
<evidence type="ECO:0000259" key="2">
    <source>
        <dbReference type="Pfam" id="PF09851"/>
    </source>
</evidence>
<feature type="transmembrane region" description="Helical" evidence="1">
    <location>
        <begin position="12"/>
        <end position="35"/>
    </location>
</feature>
<sequence length="91" mass="10474">MYWFDHGMSGWGYAAMALNMVLFWGVLIGSGVLLYRWLRRDEPAGESQPRLATFTARRVLAERYARGEIDDEEYRRRLATLESTRGKGDGV</sequence>
<gene>
    <name evidence="3" type="ORF">RB614_38515</name>
</gene>
<proteinExistence type="predicted"/>
<accession>A0ABU0ZTV4</accession>
<dbReference type="RefSeq" id="WP_308717653.1">
    <property type="nucleotide sequence ID" value="NZ_JAVHUY010000056.1"/>
</dbReference>
<keyword evidence="1" id="KW-0472">Membrane</keyword>
<name>A0ABU0ZTV4_9ACTN</name>
<protein>
    <submittedName>
        <fullName evidence="3">SHOCT domain-containing protein</fullName>
    </submittedName>
</protein>
<feature type="domain" description="SHOCT" evidence="2">
    <location>
        <begin position="56"/>
        <end position="81"/>
    </location>
</feature>
<evidence type="ECO:0000313" key="3">
    <source>
        <dbReference type="EMBL" id="MDQ7910405.1"/>
    </source>
</evidence>
<keyword evidence="1" id="KW-0812">Transmembrane</keyword>
<keyword evidence="1" id="KW-1133">Transmembrane helix</keyword>
<dbReference type="InterPro" id="IPR018649">
    <property type="entry name" value="SHOCT"/>
</dbReference>
<organism evidence="3 4">
    <name type="scientific">Phytohabitans maris</name>
    <dbReference type="NCBI Taxonomy" id="3071409"/>
    <lineage>
        <taxon>Bacteria</taxon>
        <taxon>Bacillati</taxon>
        <taxon>Actinomycetota</taxon>
        <taxon>Actinomycetes</taxon>
        <taxon>Micromonosporales</taxon>
        <taxon>Micromonosporaceae</taxon>
    </lineage>
</organism>
<dbReference type="Pfam" id="PF09851">
    <property type="entry name" value="SHOCT"/>
    <property type="match status" value="1"/>
</dbReference>
<keyword evidence="4" id="KW-1185">Reference proteome</keyword>
<evidence type="ECO:0000313" key="4">
    <source>
        <dbReference type="Proteomes" id="UP001230908"/>
    </source>
</evidence>
<comment type="caution">
    <text evidence="3">The sequence shown here is derived from an EMBL/GenBank/DDBJ whole genome shotgun (WGS) entry which is preliminary data.</text>
</comment>
<dbReference type="EMBL" id="JAVHUY010000056">
    <property type="protein sequence ID" value="MDQ7910405.1"/>
    <property type="molecule type" value="Genomic_DNA"/>
</dbReference>